<dbReference type="PANTHER" id="PTHR40112">
    <property type="entry name" value="H2HPP ISOMERASE"/>
    <property type="match status" value="1"/>
</dbReference>
<dbReference type="EMBL" id="CP002530">
    <property type="protein sequence ID" value="ADY38158.1"/>
    <property type="molecule type" value="Genomic_DNA"/>
</dbReference>
<evidence type="ECO:0000256" key="1">
    <source>
        <dbReference type="SAM" id="SignalP"/>
    </source>
</evidence>
<dbReference type="RefSeq" id="WP_013619512.1">
    <property type="nucleotide sequence ID" value="NC_015164.1"/>
</dbReference>
<proteinExistence type="predicted"/>
<dbReference type="Gene3D" id="2.60.120.10">
    <property type="entry name" value="Jelly Rolls"/>
    <property type="match status" value="1"/>
</dbReference>
<sequence length="145" mass="15811">MKTLKKLLFTGILLVSFSQLGFAANPEGDSQKTCSETFMFEAQTPWEQTSDKGVVRQVVGYNGTVMMVKVKFEKGAVGAAHTHYHTQVTYVAAGKFEFTIGGETKIVSAGDALYMAPDVKHGCKCLEAGLLIDCFSPMRETFLAK</sequence>
<dbReference type="InterPro" id="IPR011051">
    <property type="entry name" value="RmlC_Cupin_sf"/>
</dbReference>
<dbReference type="HOGENOM" id="CLU_134269_1_0_10"/>
<feature type="chain" id="PRO_5003259120" evidence="1">
    <location>
        <begin position="24"/>
        <end position="145"/>
    </location>
</feature>
<dbReference type="STRING" id="667015.Bacsa_3637"/>
<dbReference type="KEGG" id="bsa:Bacsa_3637"/>
<dbReference type="AlphaFoldDB" id="F0R937"/>
<evidence type="ECO:0000259" key="2">
    <source>
        <dbReference type="Pfam" id="PF07883"/>
    </source>
</evidence>
<accession>F0R937</accession>
<gene>
    <name evidence="3" type="ordered locus">Bacsa_3637</name>
</gene>
<feature type="domain" description="Cupin type-2" evidence="2">
    <location>
        <begin position="70"/>
        <end position="125"/>
    </location>
</feature>
<keyword evidence="4" id="KW-1185">Reference proteome</keyword>
<dbReference type="InterPro" id="IPR014710">
    <property type="entry name" value="RmlC-like_jellyroll"/>
</dbReference>
<keyword evidence="1" id="KW-0732">Signal</keyword>
<reference evidence="3 4" key="1">
    <citation type="journal article" date="2011" name="Stand. Genomic Sci.">
        <title>Complete genome sequence of Bacteroides salanitronis type strain (BL78).</title>
        <authorList>
            <person name="Gronow S."/>
            <person name="Held B."/>
            <person name="Lucas S."/>
            <person name="Lapidus A."/>
            <person name="Del Rio T.G."/>
            <person name="Nolan M."/>
            <person name="Tice H."/>
            <person name="Deshpande S."/>
            <person name="Cheng J.F."/>
            <person name="Pitluck S."/>
            <person name="Liolios K."/>
            <person name="Pagani I."/>
            <person name="Ivanova N."/>
            <person name="Mavromatis K."/>
            <person name="Pati A."/>
            <person name="Tapia R."/>
            <person name="Han C."/>
            <person name="Goodwin L."/>
            <person name="Chen A."/>
            <person name="Palaniappan K."/>
            <person name="Land M."/>
            <person name="Hauser L."/>
            <person name="Chang Y.J."/>
            <person name="Jeffries C.D."/>
            <person name="Brambilla E.M."/>
            <person name="Rohde M."/>
            <person name="Goker M."/>
            <person name="Detter J.C."/>
            <person name="Woyke T."/>
            <person name="Bristow J."/>
            <person name="Markowitz V."/>
            <person name="Hugenholtz P."/>
            <person name="Kyrpides N.C."/>
            <person name="Klenk H.P."/>
            <person name="Eisen J.A."/>
        </authorList>
    </citation>
    <scope>NUCLEOTIDE SEQUENCE [LARGE SCALE GENOMIC DNA]</scope>
    <source>
        <strain evidence="3 4">DSM 18170</strain>
    </source>
</reference>
<dbReference type="InterPro" id="IPR052535">
    <property type="entry name" value="Bacilysin_H2HPP_isomerase"/>
</dbReference>
<name>F0R937_PHOSB</name>
<dbReference type="InterPro" id="IPR013096">
    <property type="entry name" value="Cupin_2"/>
</dbReference>
<dbReference type="eggNOG" id="COG1917">
    <property type="taxonomic scope" value="Bacteria"/>
</dbReference>
<evidence type="ECO:0000313" key="4">
    <source>
        <dbReference type="Proteomes" id="UP000007486"/>
    </source>
</evidence>
<dbReference type="Proteomes" id="UP000007486">
    <property type="component" value="Chromosome"/>
</dbReference>
<dbReference type="Pfam" id="PF07883">
    <property type="entry name" value="Cupin_2"/>
    <property type="match status" value="1"/>
</dbReference>
<dbReference type="PANTHER" id="PTHR40112:SF1">
    <property type="entry name" value="H2HPP ISOMERASE"/>
    <property type="match status" value="1"/>
</dbReference>
<organism evidence="3 4">
    <name type="scientific">Phocaeicola salanitronis (strain DSM 18170 / JCM 13657 / CCUG 60908 / BL78)</name>
    <name type="common">Bacteroides salanitronis</name>
    <dbReference type="NCBI Taxonomy" id="667015"/>
    <lineage>
        <taxon>Bacteria</taxon>
        <taxon>Pseudomonadati</taxon>
        <taxon>Bacteroidota</taxon>
        <taxon>Bacteroidia</taxon>
        <taxon>Bacteroidales</taxon>
        <taxon>Bacteroidaceae</taxon>
        <taxon>Phocaeicola</taxon>
    </lineage>
</organism>
<protein>
    <submittedName>
        <fullName evidence="3">Cupin 2 conserved barrel domain protein</fullName>
    </submittedName>
</protein>
<evidence type="ECO:0000313" key="3">
    <source>
        <dbReference type="EMBL" id="ADY38158.1"/>
    </source>
</evidence>
<dbReference type="SUPFAM" id="SSF51182">
    <property type="entry name" value="RmlC-like cupins"/>
    <property type="match status" value="1"/>
</dbReference>
<feature type="signal peptide" evidence="1">
    <location>
        <begin position="1"/>
        <end position="23"/>
    </location>
</feature>
<dbReference type="CDD" id="cd02238">
    <property type="entry name" value="cupin_KdgF"/>
    <property type="match status" value="1"/>
</dbReference>